<keyword evidence="2" id="KW-0238">DNA-binding</keyword>
<reference evidence="2 3" key="1">
    <citation type="submission" date="2016-10" db="EMBL/GenBank/DDBJ databases">
        <authorList>
            <person name="Varghese N."/>
            <person name="Submissions S."/>
        </authorList>
    </citation>
    <scope>NUCLEOTIDE SEQUENCE [LARGE SCALE GENOMIC DNA]</scope>
    <source>
        <strain evidence="2 3">DSM 26672</strain>
    </source>
</reference>
<sequence length="101" mass="11239">MLNEALRLIRVFHDMKQAEAAKALGVSASYLSEVEKGKKKPTLELVEKYAETYRIPASSIMYFSENMGQTRAVEAARTAVAGKIIKLMQFLEAKAEKVDAD</sequence>
<dbReference type="Pfam" id="PF01381">
    <property type="entry name" value="HTH_3"/>
    <property type="match status" value="1"/>
</dbReference>
<accession>A0ABY0P3Z7</accession>
<evidence type="ECO:0000313" key="3">
    <source>
        <dbReference type="Proteomes" id="UP000199468"/>
    </source>
</evidence>
<keyword evidence="3" id="KW-1185">Reference proteome</keyword>
<name>A0ABY0P3Z7_9HYPH</name>
<feature type="domain" description="HTH cro/C1-type" evidence="1">
    <location>
        <begin position="6"/>
        <end position="60"/>
    </location>
</feature>
<evidence type="ECO:0000313" key="2">
    <source>
        <dbReference type="EMBL" id="SDH19947.1"/>
    </source>
</evidence>
<organism evidence="2 3">
    <name type="scientific">Bosea robiniae</name>
    <dbReference type="NCBI Taxonomy" id="1036780"/>
    <lineage>
        <taxon>Bacteria</taxon>
        <taxon>Pseudomonadati</taxon>
        <taxon>Pseudomonadota</taxon>
        <taxon>Alphaproteobacteria</taxon>
        <taxon>Hyphomicrobiales</taxon>
        <taxon>Boseaceae</taxon>
        <taxon>Bosea</taxon>
    </lineage>
</organism>
<dbReference type="InterPro" id="IPR001387">
    <property type="entry name" value="Cro/C1-type_HTH"/>
</dbReference>
<protein>
    <submittedName>
        <fullName evidence="2">DNA-binding transcriptional regulator, XRE-family HTH domain</fullName>
    </submittedName>
</protein>
<dbReference type="Proteomes" id="UP000199468">
    <property type="component" value="Unassembled WGS sequence"/>
</dbReference>
<dbReference type="Gene3D" id="1.10.260.40">
    <property type="entry name" value="lambda repressor-like DNA-binding domains"/>
    <property type="match status" value="1"/>
</dbReference>
<dbReference type="PROSITE" id="PS50943">
    <property type="entry name" value="HTH_CROC1"/>
    <property type="match status" value="1"/>
</dbReference>
<dbReference type="CDD" id="cd00093">
    <property type="entry name" value="HTH_XRE"/>
    <property type="match status" value="1"/>
</dbReference>
<dbReference type="GO" id="GO:0003677">
    <property type="term" value="F:DNA binding"/>
    <property type="evidence" value="ECO:0007669"/>
    <property type="project" value="UniProtKB-KW"/>
</dbReference>
<evidence type="ECO:0000259" key="1">
    <source>
        <dbReference type="PROSITE" id="PS50943"/>
    </source>
</evidence>
<dbReference type="SMART" id="SM00530">
    <property type="entry name" value="HTH_XRE"/>
    <property type="match status" value="1"/>
</dbReference>
<comment type="caution">
    <text evidence="2">The sequence shown here is derived from an EMBL/GenBank/DDBJ whole genome shotgun (WGS) entry which is preliminary data.</text>
</comment>
<gene>
    <name evidence="2" type="ORF">SAMN05421844_107138</name>
</gene>
<dbReference type="RefSeq" id="WP_091860141.1">
    <property type="nucleotide sequence ID" value="NZ_FNBZ01000007.1"/>
</dbReference>
<dbReference type="SUPFAM" id="SSF47413">
    <property type="entry name" value="lambda repressor-like DNA-binding domains"/>
    <property type="match status" value="1"/>
</dbReference>
<dbReference type="EMBL" id="FNBZ01000007">
    <property type="protein sequence ID" value="SDH19947.1"/>
    <property type="molecule type" value="Genomic_DNA"/>
</dbReference>
<proteinExistence type="predicted"/>
<dbReference type="InterPro" id="IPR010982">
    <property type="entry name" value="Lambda_DNA-bd_dom_sf"/>
</dbReference>